<dbReference type="PROSITE" id="PS51387">
    <property type="entry name" value="FAD_PCMH"/>
    <property type="match status" value="1"/>
</dbReference>
<dbReference type="SUPFAM" id="SSF56176">
    <property type="entry name" value="FAD-binding/transporter-associated domain-like"/>
    <property type="match status" value="1"/>
</dbReference>
<protein>
    <submittedName>
        <fullName evidence="5">FAD binding domain-containing protein</fullName>
    </submittedName>
</protein>
<evidence type="ECO:0000259" key="4">
    <source>
        <dbReference type="PROSITE" id="PS51387"/>
    </source>
</evidence>
<dbReference type="PANTHER" id="PTHR42659">
    <property type="entry name" value="XANTHINE DEHYDROGENASE SUBUNIT C-RELATED"/>
    <property type="match status" value="1"/>
</dbReference>
<comment type="caution">
    <text evidence="5">The sequence shown here is derived from an EMBL/GenBank/DDBJ whole genome shotgun (WGS) entry which is preliminary data.</text>
</comment>
<organism evidence="5 6">
    <name type="scientific">Nocardiopsis coralli</name>
    <dbReference type="NCBI Taxonomy" id="2772213"/>
    <lineage>
        <taxon>Bacteria</taxon>
        <taxon>Bacillati</taxon>
        <taxon>Actinomycetota</taxon>
        <taxon>Actinomycetes</taxon>
        <taxon>Streptosporangiales</taxon>
        <taxon>Nocardiopsidaceae</taxon>
        <taxon>Nocardiopsis</taxon>
    </lineage>
</organism>
<dbReference type="Gene3D" id="3.30.390.50">
    <property type="entry name" value="CO dehydrogenase flavoprotein, C-terminal domain"/>
    <property type="match status" value="1"/>
</dbReference>
<dbReference type="InterPro" id="IPR005107">
    <property type="entry name" value="CO_DH_flav_C"/>
</dbReference>
<keyword evidence="2" id="KW-0274">FAD</keyword>
<evidence type="ECO:0000256" key="3">
    <source>
        <dbReference type="ARBA" id="ARBA00023002"/>
    </source>
</evidence>
<gene>
    <name evidence="5" type="ORF">IDM40_11950</name>
</gene>
<dbReference type="InterPro" id="IPR016169">
    <property type="entry name" value="FAD-bd_PCMH_sub2"/>
</dbReference>
<name>A0ABR9P6E0_9ACTN</name>
<dbReference type="SUPFAM" id="SSF55447">
    <property type="entry name" value="CO dehydrogenase flavoprotein C-terminal domain-like"/>
    <property type="match status" value="1"/>
</dbReference>
<dbReference type="Pfam" id="PF00941">
    <property type="entry name" value="FAD_binding_5"/>
    <property type="match status" value="1"/>
</dbReference>
<dbReference type="SMART" id="SM01092">
    <property type="entry name" value="CO_deh_flav_C"/>
    <property type="match status" value="1"/>
</dbReference>
<reference evidence="5 6" key="1">
    <citation type="submission" date="2020-09" db="EMBL/GenBank/DDBJ databases">
        <title>Diversity and distribution of actinomycetes associated with coral in the coast of Hainan.</title>
        <authorList>
            <person name="Li F."/>
        </authorList>
    </citation>
    <scope>NUCLEOTIDE SEQUENCE [LARGE SCALE GENOMIC DNA]</scope>
    <source>
        <strain evidence="5 6">HNM0947</strain>
    </source>
</reference>
<dbReference type="InterPro" id="IPR002346">
    <property type="entry name" value="Mopterin_DH_FAD-bd"/>
</dbReference>
<evidence type="ECO:0000256" key="1">
    <source>
        <dbReference type="ARBA" id="ARBA00022630"/>
    </source>
</evidence>
<dbReference type="EMBL" id="JADBGI010000009">
    <property type="protein sequence ID" value="MBE2999411.1"/>
    <property type="molecule type" value="Genomic_DNA"/>
</dbReference>
<evidence type="ECO:0000313" key="6">
    <source>
        <dbReference type="Proteomes" id="UP000806528"/>
    </source>
</evidence>
<evidence type="ECO:0000256" key="2">
    <source>
        <dbReference type="ARBA" id="ARBA00022827"/>
    </source>
</evidence>
<keyword evidence="3" id="KW-0560">Oxidoreductase</keyword>
<dbReference type="InterPro" id="IPR051312">
    <property type="entry name" value="Diverse_Substr_Oxidored"/>
</dbReference>
<keyword evidence="1" id="KW-0285">Flavoprotein</keyword>
<accession>A0ABR9P6E0</accession>
<evidence type="ECO:0000313" key="5">
    <source>
        <dbReference type="EMBL" id="MBE2999411.1"/>
    </source>
</evidence>
<dbReference type="PANTHER" id="PTHR42659:SF2">
    <property type="entry name" value="XANTHINE DEHYDROGENASE SUBUNIT C-RELATED"/>
    <property type="match status" value="1"/>
</dbReference>
<dbReference type="Gene3D" id="3.30.465.10">
    <property type="match status" value="2"/>
</dbReference>
<dbReference type="InterPro" id="IPR036318">
    <property type="entry name" value="FAD-bd_PCMH-like_sf"/>
</dbReference>
<sequence length="314" mass="31800">MDEALAHLGTGALARAGHTGAAPPEPPAGADVVDLTGVDGLHGVHPGPEGSVRVGAATTVAELAADPGLARSHPALVRTAGALATPEVRASATVGGNLLQRNRCSYLRNPAFSCLQDGGHGCPARGGDHARGVVMDSGGCVEPHPSSLAVALLAQEAQVELACAEGRRRVEAHELFAPDGGAGDHVLAPSELVVAVHLPGPFAGERVGHLRAASRSHAEWPLVEAVARLDVAGGTVERARIAVGAVAREPLRLPQVEKALVGSRTEQGIGEGVERAVAQVQQGCTPLPLTGYKVALLGAAVRGVIEEALADPGR</sequence>
<dbReference type="Pfam" id="PF03450">
    <property type="entry name" value="CO_deh_flav_C"/>
    <property type="match status" value="1"/>
</dbReference>
<dbReference type="InterPro" id="IPR016166">
    <property type="entry name" value="FAD-bd_PCMH"/>
</dbReference>
<keyword evidence="6" id="KW-1185">Reference proteome</keyword>
<dbReference type="InterPro" id="IPR036683">
    <property type="entry name" value="CO_DH_flav_C_dom_sf"/>
</dbReference>
<proteinExistence type="predicted"/>
<dbReference type="Proteomes" id="UP000806528">
    <property type="component" value="Unassembled WGS sequence"/>
</dbReference>
<dbReference type="RefSeq" id="WP_193122198.1">
    <property type="nucleotide sequence ID" value="NZ_JADBGI010000009.1"/>
</dbReference>
<feature type="domain" description="FAD-binding PCMH-type" evidence="4">
    <location>
        <begin position="1"/>
        <end position="203"/>
    </location>
</feature>